<dbReference type="AlphaFoldDB" id="A0AAQ3RCY9"/>
<protein>
    <submittedName>
        <fullName evidence="1">P-loop containing nucleoside triphosphate hydrolase protein</fullName>
    </submittedName>
</protein>
<dbReference type="GO" id="GO:0016787">
    <property type="term" value="F:hydrolase activity"/>
    <property type="evidence" value="ECO:0007669"/>
    <property type="project" value="UniProtKB-KW"/>
</dbReference>
<proteinExistence type="predicted"/>
<name>A0AAQ3RCY9_9PEZI</name>
<dbReference type="SUPFAM" id="SSF52540">
    <property type="entry name" value="P-loop containing nucleoside triphosphate hydrolases"/>
    <property type="match status" value="1"/>
</dbReference>
<keyword evidence="2" id="KW-1185">Reference proteome</keyword>
<accession>A0AAQ3RCY9</accession>
<gene>
    <name evidence="1" type="ORF">R9X50_00780200</name>
</gene>
<keyword evidence="1" id="KW-0378">Hydrolase</keyword>
<dbReference type="EMBL" id="CP138593">
    <property type="protein sequence ID" value="WPH04905.1"/>
    <property type="molecule type" value="Genomic_DNA"/>
</dbReference>
<dbReference type="Proteomes" id="UP001303373">
    <property type="component" value="Chromosome 14"/>
</dbReference>
<dbReference type="Pfam" id="PF13671">
    <property type="entry name" value="AAA_33"/>
    <property type="match status" value="1"/>
</dbReference>
<evidence type="ECO:0000313" key="1">
    <source>
        <dbReference type="EMBL" id="WPH04905.1"/>
    </source>
</evidence>
<reference evidence="1 2" key="1">
    <citation type="submission" date="2023-11" db="EMBL/GenBank/DDBJ databases">
        <title>An acidophilic fungus is an integral part of prey digestion in a carnivorous sundew plant.</title>
        <authorList>
            <person name="Tsai I.J."/>
        </authorList>
    </citation>
    <scope>NUCLEOTIDE SEQUENCE [LARGE SCALE GENOMIC DNA]</scope>
    <source>
        <strain evidence="1">169a</strain>
    </source>
</reference>
<dbReference type="Gene3D" id="3.40.50.300">
    <property type="entry name" value="P-loop containing nucleotide triphosphate hydrolases"/>
    <property type="match status" value="1"/>
</dbReference>
<dbReference type="InterPro" id="IPR027417">
    <property type="entry name" value="P-loop_NTPase"/>
</dbReference>
<sequence>MLQELSPGQISPNALCLHLKPLLTHTEEDPRPVALMVCGVSGSGKSTSSQAVVRNYPSFERVSFDGIVASRHGIAGVDFDHSQLEEFAEEADFIFEKTVPQVLAAGKDVVLDRAFYAKADRDNYRRIVEECGGRVVLVYFNIPKEVLLRRIRERRDGYLNADNAREISDDLLGQFIDGFDVPDEEGEIVINYETSLPSS</sequence>
<organism evidence="1 2">
    <name type="scientific">Acrodontium crateriforme</name>
    <dbReference type="NCBI Taxonomy" id="150365"/>
    <lineage>
        <taxon>Eukaryota</taxon>
        <taxon>Fungi</taxon>
        <taxon>Dikarya</taxon>
        <taxon>Ascomycota</taxon>
        <taxon>Pezizomycotina</taxon>
        <taxon>Dothideomycetes</taxon>
        <taxon>Dothideomycetidae</taxon>
        <taxon>Mycosphaerellales</taxon>
        <taxon>Teratosphaeriaceae</taxon>
        <taxon>Acrodontium</taxon>
    </lineage>
</organism>
<evidence type="ECO:0000313" key="2">
    <source>
        <dbReference type="Proteomes" id="UP001303373"/>
    </source>
</evidence>